<evidence type="ECO:0000313" key="2">
    <source>
        <dbReference type="EMBL" id="KAJ8878700.1"/>
    </source>
</evidence>
<gene>
    <name evidence="2" type="ORF">PR048_019285</name>
</gene>
<dbReference type="EMBL" id="JARBHB010000007">
    <property type="protein sequence ID" value="KAJ8878700.1"/>
    <property type="molecule type" value="Genomic_DNA"/>
</dbReference>
<sequence>MEQLMNAGSEHTGDHRENPLTRGVVRHDSHARKSGGGPTGNRIQLALVEGEEHISRSEWWRSRCDFGLEKWEKEREKGILHFVRESGVVCSSGIGWRRFLTHRSAARIPGRPVSPALSNDASGRDLSMTAFKMTLSYLKLT</sequence>
<evidence type="ECO:0000256" key="1">
    <source>
        <dbReference type="SAM" id="MobiDB-lite"/>
    </source>
</evidence>
<name>A0ABQ9H336_9NEOP</name>
<accession>A0ABQ9H336</accession>
<reference evidence="2 3" key="1">
    <citation type="submission" date="2023-02" db="EMBL/GenBank/DDBJ databases">
        <title>LHISI_Scaffold_Assembly.</title>
        <authorList>
            <person name="Stuart O.P."/>
            <person name="Cleave R."/>
            <person name="Magrath M.J.L."/>
            <person name="Mikheyev A.S."/>
        </authorList>
    </citation>
    <scope>NUCLEOTIDE SEQUENCE [LARGE SCALE GENOMIC DNA]</scope>
    <source>
        <strain evidence="2">Daus_M_001</strain>
        <tissue evidence="2">Leg muscle</tissue>
    </source>
</reference>
<evidence type="ECO:0000313" key="3">
    <source>
        <dbReference type="Proteomes" id="UP001159363"/>
    </source>
</evidence>
<proteinExistence type="predicted"/>
<organism evidence="2 3">
    <name type="scientific">Dryococelus australis</name>
    <dbReference type="NCBI Taxonomy" id="614101"/>
    <lineage>
        <taxon>Eukaryota</taxon>
        <taxon>Metazoa</taxon>
        <taxon>Ecdysozoa</taxon>
        <taxon>Arthropoda</taxon>
        <taxon>Hexapoda</taxon>
        <taxon>Insecta</taxon>
        <taxon>Pterygota</taxon>
        <taxon>Neoptera</taxon>
        <taxon>Polyneoptera</taxon>
        <taxon>Phasmatodea</taxon>
        <taxon>Verophasmatodea</taxon>
        <taxon>Anareolatae</taxon>
        <taxon>Phasmatidae</taxon>
        <taxon>Eurycanthinae</taxon>
        <taxon>Dryococelus</taxon>
    </lineage>
</organism>
<feature type="region of interest" description="Disordered" evidence="1">
    <location>
        <begin position="1"/>
        <end position="42"/>
    </location>
</feature>
<protein>
    <submittedName>
        <fullName evidence="2">Uncharacterized protein</fullName>
    </submittedName>
</protein>
<comment type="caution">
    <text evidence="2">The sequence shown here is derived from an EMBL/GenBank/DDBJ whole genome shotgun (WGS) entry which is preliminary data.</text>
</comment>
<keyword evidence="3" id="KW-1185">Reference proteome</keyword>
<dbReference type="Proteomes" id="UP001159363">
    <property type="component" value="Chromosome 6"/>
</dbReference>